<dbReference type="PROSITE" id="PS50043">
    <property type="entry name" value="HTH_LUXR_2"/>
    <property type="match status" value="1"/>
</dbReference>
<dbReference type="GO" id="GO:0004016">
    <property type="term" value="F:adenylate cyclase activity"/>
    <property type="evidence" value="ECO:0007669"/>
    <property type="project" value="TreeGrafter"/>
</dbReference>
<comment type="caution">
    <text evidence="5">The sequence shown here is derived from an EMBL/GenBank/DDBJ whole genome shotgun (WGS) entry which is preliminary data.</text>
</comment>
<dbReference type="Proteomes" id="UP000190037">
    <property type="component" value="Unassembled WGS sequence"/>
</dbReference>
<dbReference type="GO" id="GO:0006355">
    <property type="term" value="P:regulation of DNA-templated transcription"/>
    <property type="evidence" value="ECO:0007669"/>
    <property type="project" value="InterPro"/>
</dbReference>
<dbReference type="PANTHER" id="PTHR16305">
    <property type="entry name" value="TESTICULAR SOLUBLE ADENYLYL CYCLASE"/>
    <property type="match status" value="1"/>
</dbReference>
<accession>A0A1T3P6C8</accession>
<dbReference type="InterPro" id="IPR016032">
    <property type="entry name" value="Sig_transdc_resp-reg_C-effctor"/>
</dbReference>
<evidence type="ECO:0000256" key="3">
    <source>
        <dbReference type="SAM" id="MobiDB-lite"/>
    </source>
</evidence>
<evidence type="ECO:0000259" key="4">
    <source>
        <dbReference type="PROSITE" id="PS50043"/>
    </source>
</evidence>
<dbReference type="CDD" id="cd06170">
    <property type="entry name" value="LuxR_C_like"/>
    <property type="match status" value="1"/>
</dbReference>
<dbReference type="GO" id="GO:0003677">
    <property type="term" value="F:DNA binding"/>
    <property type="evidence" value="ECO:0007669"/>
    <property type="project" value="InterPro"/>
</dbReference>
<dbReference type="EMBL" id="MWQN01000001">
    <property type="protein sequence ID" value="OPC84614.1"/>
    <property type="molecule type" value="Genomic_DNA"/>
</dbReference>
<gene>
    <name evidence="5" type="ORF">B4N89_30120</name>
</gene>
<keyword evidence="1" id="KW-0547">Nucleotide-binding</keyword>
<dbReference type="InterPro" id="IPR041664">
    <property type="entry name" value="AAA_16"/>
</dbReference>
<dbReference type="Pfam" id="PF13191">
    <property type="entry name" value="AAA_16"/>
    <property type="match status" value="1"/>
</dbReference>
<dbReference type="InterPro" id="IPR011990">
    <property type="entry name" value="TPR-like_helical_dom_sf"/>
</dbReference>
<dbReference type="STRING" id="159449.B4N89_30120"/>
<reference evidence="5 6" key="1">
    <citation type="submission" date="2017-03" db="EMBL/GenBank/DDBJ databases">
        <title>Draft genome sequence of Streptomyces scabrisporus NF3, endophyte isolated from Amphipterygium adstringens.</title>
        <authorList>
            <person name="Vazquez M."/>
            <person name="Ceapa C.D."/>
            <person name="Rodriguez Luna D."/>
            <person name="Sanchez Esquivel S."/>
        </authorList>
    </citation>
    <scope>NUCLEOTIDE SEQUENCE [LARGE SCALE GENOMIC DNA]</scope>
    <source>
        <strain evidence="5 6">NF3</strain>
    </source>
</reference>
<name>A0A1T3P6C8_9ACTN</name>
<dbReference type="SUPFAM" id="SSF46894">
    <property type="entry name" value="C-terminal effector domain of the bipartite response regulators"/>
    <property type="match status" value="1"/>
</dbReference>
<dbReference type="SMART" id="SM00421">
    <property type="entry name" value="HTH_LUXR"/>
    <property type="match status" value="1"/>
</dbReference>
<protein>
    <recommendedName>
        <fullName evidence="4">HTH luxR-type domain-containing protein</fullName>
    </recommendedName>
</protein>
<feature type="compositionally biased region" description="Basic and acidic residues" evidence="3">
    <location>
        <begin position="51"/>
        <end position="65"/>
    </location>
</feature>
<proteinExistence type="predicted"/>
<dbReference type="PRINTS" id="PR00038">
    <property type="entry name" value="HTHLUXR"/>
</dbReference>
<dbReference type="AlphaFoldDB" id="A0A1T3P6C8"/>
<evidence type="ECO:0000256" key="1">
    <source>
        <dbReference type="ARBA" id="ARBA00022741"/>
    </source>
</evidence>
<dbReference type="Gene3D" id="1.10.10.10">
    <property type="entry name" value="Winged helix-like DNA-binding domain superfamily/Winged helix DNA-binding domain"/>
    <property type="match status" value="1"/>
</dbReference>
<dbReference type="PANTHER" id="PTHR16305:SF35">
    <property type="entry name" value="TRANSCRIPTIONAL ACTIVATOR DOMAIN"/>
    <property type="match status" value="1"/>
</dbReference>
<feature type="region of interest" description="Disordered" evidence="3">
    <location>
        <begin position="1"/>
        <end position="94"/>
    </location>
</feature>
<dbReference type="PROSITE" id="PS00622">
    <property type="entry name" value="HTH_LUXR_1"/>
    <property type="match status" value="1"/>
</dbReference>
<keyword evidence="6" id="KW-1185">Reference proteome</keyword>
<feature type="domain" description="HTH luxR-type" evidence="4">
    <location>
        <begin position="1000"/>
        <end position="1065"/>
    </location>
</feature>
<dbReference type="GO" id="GO:0005737">
    <property type="term" value="C:cytoplasm"/>
    <property type="evidence" value="ECO:0007669"/>
    <property type="project" value="TreeGrafter"/>
</dbReference>
<dbReference type="Pfam" id="PF00196">
    <property type="entry name" value="GerE"/>
    <property type="match status" value="1"/>
</dbReference>
<evidence type="ECO:0000313" key="5">
    <source>
        <dbReference type="EMBL" id="OPC84614.1"/>
    </source>
</evidence>
<dbReference type="SUPFAM" id="SSF48452">
    <property type="entry name" value="TPR-like"/>
    <property type="match status" value="2"/>
</dbReference>
<evidence type="ECO:0000256" key="2">
    <source>
        <dbReference type="ARBA" id="ARBA00022840"/>
    </source>
</evidence>
<dbReference type="InterPro" id="IPR000792">
    <property type="entry name" value="Tscrpt_reg_LuxR_C"/>
</dbReference>
<evidence type="ECO:0000313" key="6">
    <source>
        <dbReference type="Proteomes" id="UP000190037"/>
    </source>
</evidence>
<organism evidence="5 6">
    <name type="scientific">Embleya scabrispora</name>
    <dbReference type="NCBI Taxonomy" id="159449"/>
    <lineage>
        <taxon>Bacteria</taxon>
        <taxon>Bacillati</taxon>
        <taxon>Actinomycetota</taxon>
        <taxon>Actinomycetes</taxon>
        <taxon>Kitasatosporales</taxon>
        <taxon>Streptomycetaceae</taxon>
        <taxon>Embleya</taxon>
    </lineage>
</organism>
<dbReference type="InterPro" id="IPR036388">
    <property type="entry name" value="WH-like_DNA-bd_sf"/>
</dbReference>
<keyword evidence="2" id="KW-0067">ATP-binding</keyword>
<dbReference type="GO" id="GO:0005524">
    <property type="term" value="F:ATP binding"/>
    <property type="evidence" value="ECO:0007669"/>
    <property type="project" value="UniProtKB-KW"/>
</dbReference>
<dbReference type="Gene3D" id="1.25.40.10">
    <property type="entry name" value="Tetratricopeptide repeat domain"/>
    <property type="match status" value="2"/>
</dbReference>
<feature type="compositionally biased region" description="Low complexity" evidence="3">
    <location>
        <begin position="69"/>
        <end position="80"/>
    </location>
</feature>
<sequence length="1065" mass="113892">MEIGSCGTPPQWRNKEPAAGDTADRRAPHPDFGPPCAASDRGARAVGTEPQAHDRPRGDGGRERTCPTAAAPRGAVGGVPDDNRAARSPRRVSRCGPRWGEGIASVEPERVSELSDLLAHARASRTGAGGRAVIIRTASGMWCRELLVEFTERQRRAGAAPVLVSCQHRDAREPFAALRQLLTGLGDATQPAGDDRFDELRRALPHTAPEDHGRPLFDELYEVLLPAVRRCPRVIVVDHAQWMDDASLRWFAHLVRRLTRLPLLVVLGVRVDDDLPARDALDDIGAQAACHESTLRPLSVHSAGELVQRAYAGRVPEDPFVRLCHHVTGGVPAYLARLIDTQLQAGLPPELGPIRSGVHLDGRPRQTRADHIRRIAARIEAAAVTTRLARQPERVRALAQTTALFGDGADLDIVADLMGTGPDRLDGPLAELVRVGVLRGTPPGGRLSFRTPELRDAVHDTIPETLLRDRHVRAARRLGDYGAPPTRVAEHLLRIDTLHVDDHAWAGAVLYEAGRAALAAGATLRCAEYARRALRDDPAAEHRARLLVLLGRAEVPTAPEAAARHLEEALRLLTDPAERAEAVLELCHAHVLRQGDSVEAVMRPARDAAARLGELVERDCPDPDVRLRLRAIAHLGGPAAGTEVRSERAARSGLDHAAAEVTGVTAGERELLAAFASDSACRAEPSGIALDLIERALAGEPPRGSASALLLLRSVVVLAWAGRLDEARAWAGSLTAAIPIGPAHSRIGLPAVVAHCLCADIALRAGNLAEALAEARTAGRLARGPELSALTQLTRVQLARIRVVLGQYDAATTMLRGALGVPRARATALGVRARCRHAAGDPRGALADHLECGRRLTELGIANPALSDWRGGAGLALVDLDRRTEAAPLFEEGLELARRWGAPAPIGEALRNRARIEGPRGAIRLLEESVAVLEQSGARLQLAESLVESGRVYALAGQPAAARLALRRGMGLAQECGWDLLVERAHKDLLACGGRLRRTSLSGPGSLTPSERQIAELAAAGHTNRAIAESLCVTRGTVEVHLTHVYRKLGISGRTALSTRLASTQ</sequence>
<feature type="compositionally biased region" description="Basic and acidic residues" evidence="3">
    <location>
        <begin position="13"/>
        <end position="29"/>
    </location>
</feature>